<feature type="transmembrane region" description="Helical" evidence="1">
    <location>
        <begin position="66"/>
        <end position="87"/>
    </location>
</feature>
<gene>
    <name evidence="2" type="ordered locus">AMIS_13390</name>
</gene>
<dbReference type="EMBL" id="AP012319">
    <property type="protein sequence ID" value="BAL86559.1"/>
    <property type="molecule type" value="Genomic_DNA"/>
</dbReference>
<dbReference type="Proteomes" id="UP000007882">
    <property type="component" value="Chromosome"/>
</dbReference>
<keyword evidence="1" id="KW-0812">Transmembrane</keyword>
<keyword evidence="1" id="KW-1133">Transmembrane helix</keyword>
<dbReference type="PATRIC" id="fig|512565.3.peg.1345"/>
<dbReference type="KEGG" id="ams:AMIS_13390"/>
<proteinExistence type="predicted"/>
<accession>I0H0M2</accession>
<evidence type="ECO:0000313" key="2">
    <source>
        <dbReference type="EMBL" id="BAL86559.1"/>
    </source>
</evidence>
<keyword evidence="1" id="KW-0472">Membrane</keyword>
<evidence type="ECO:0000256" key="1">
    <source>
        <dbReference type="SAM" id="Phobius"/>
    </source>
</evidence>
<keyword evidence="3" id="KW-1185">Reference proteome</keyword>
<feature type="transmembrane region" description="Helical" evidence="1">
    <location>
        <begin position="99"/>
        <end position="121"/>
    </location>
</feature>
<dbReference type="HOGENOM" id="CLU_1507541_0_0_11"/>
<evidence type="ECO:0000313" key="3">
    <source>
        <dbReference type="Proteomes" id="UP000007882"/>
    </source>
</evidence>
<dbReference type="AlphaFoldDB" id="I0H0M2"/>
<protein>
    <submittedName>
        <fullName evidence="2">Uncharacterized protein</fullName>
    </submittedName>
</protein>
<feature type="transmembrane region" description="Helical" evidence="1">
    <location>
        <begin position="27"/>
        <end position="45"/>
    </location>
</feature>
<name>I0H0M2_ACTM4</name>
<sequence length="178" mass="19372">MAASIIYLGGALIGVFPADPRALGLALAAAIGIPVWIFSALVVVWQKVRRTRENEVENLPPEVPGVMFILIAGAGLVGNRVGGFGSIGTPSEVVLHSWWLGGFFIFGIAFGLYVLGTAVVYRRLVSQRRQLEWQLHLLESRRIRGLHWYDPGTGDVPQLVKVMPTQARRSADGVGRSN</sequence>
<organism evidence="2 3">
    <name type="scientific">Actinoplanes missouriensis (strain ATCC 14538 / DSM 43046 / CBS 188.64 / JCM 3121 / NBRC 102363 / NCIMB 12654 / NRRL B-3342 / UNCC 431)</name>
    <dbReference type="NCBI Taxonomy" id="512565"/>
    <lineage>
        <taxon>Bacteria</taxon>
        <taxon>Bacillati</taxon>
        <taxon>Actinomycetota</taxon>
        <taxon>Actinomycetes</taxon>
        <taxon>Micromonosporales</taxon>
        <taxon>Micromonosporaceae</taxon>
        <taxon>Actinoplanes</taxon>
    </lineage>
</organism>
<dbReference type="RefSeq" id="WP_014441456.1">
    <property type="nucleotide sequence ID" value="NC_017093.1"/>
</dbReference>
<reference evidence="2 3" key="1">
    <citation type="submission" date="2012-02" db="EMBL/GenBank/DDBJ databases">
        <title>Complete genome sequence of Actinoplanes missouriensis 431 (= NBRC 102363).</title>
        <authorList>
            <person name="Ohnishi Y."/>
            <person name="Ishikawa J."/>
            <person name="Sekine M."/>
            <person name="Hosoyama A."/>
            <person name="Harada T."/>
            <person name="Narita H."/>
            <person name="Hata T."/>
            <person name="Konno Y."/>
            <person name="Tutikane K."/>
            <person name="Fujita N."/>
            <person name="Horinouchi S."/>
            <person name="Hayakawa M."/>
        </authorList>
    </citation>
    <scope>NUCLEOTIDE SEQUENCE [LARGE SCALE GENOMIC DNA]</scope>
    <source>
        <strain evidence="3">ATCC 14538 / DSM 43046 / CBS 188.64 / JCM 3121 / NBRC 102363 / NCIMB 12654 / NRRL B-3342 / UNCC 431</strain>
    </source>
</reference>